<proteinExistence type="inferred from homology"/>
<dbReference type="Pfam" id="PF22148">
    <property type="entry name" value="Fervidolysin_NPro-like"/>
    <property type="match status" value="1"/>
</dbReference>
<dbReference type="InterPro" id="IPR015500">
    <property type="entry name" value="Peptidase_S8_subtilisin-rel"/>
</dbReference>
<evidence type="ECO:0000313" key="8">
    <source>
        <dbReference type="EMBL" id="MFD2832940.1"/>
    </source>
</evidence>
<dbReference type="CDD" id="cd07473">
    <property type="entry name" value="Peptidases_S8_Subtilisin_like"/>
    <property type="match status" value="1"/>
</dbReference>
<keyword evidence="4 5" id="KW-0720">Serine protease</keyword>
<dbReference type="RefSeq" id="WP_251742642.1">
    <property type="nucleotide sequence ID" value="NZ_JBHUOJ010000010.1"/>
</dbReference>
<dbReference type="PROSITE" id="PS00137">
    <property type="entry name" value="SUBTILASE_HIS"/>
    <property type="match status" value="1"/>
</dbReference>
<dbReference type="InterPro" id="IPR036852">
    <property type="entry name" value="Peptidase_S8/S53_dom_sf"/>
</dbReference>
<dbReference type="InterPro" id="IPR034204">
    <property type="entry name" value="PfSUB1-like_cat_dom"/>
</dbReference>
<evidence type="ECO:0000313" key="9">
    <source>
        <dbReference type="Proteomes" id="UP001597438"/>
    </source>
</evidence>
<dbReference type="PROSITE" id="PS00138">
    <property type="entry name" value="SUBTILASE_SER"/>
    <property type="match status" value="1"/>
</dbReference>
<keyword evidence="3 5" id="KW-0378">Hydrolase</keyword>
<dbReference type="PROSITE" id="PS51892">
    <property type="entry name" value="SUBTILASE"/>
    <property type="match status" value="1"/>
</dbReference>
<dbReference type="InterPro" id="IPR023828">
    <property type="entry name" value="Peptidase_S8_Ser-AS"/>
</dbReference>
<dbReference type="PRINTS" id="PR00723">
    <property type="entry name" value="SUBTILISIN"/>
</dbReference>
<keyword evidence="2 5" id="KW-0645">Protease</keyword>
<evidence type="ECO:0000259" key="7">
    <source>
        <dbReference type="Pfam" id="PF22148"/>
    </source>
</evidence>
<accession>A0ABW5X1K3</accession>
<dbReference type="Pfam" id="PF00082">
    <property type="entry name" value="Peptidase_S8"/>
    <property type="match status" value="1"/>
</dbReference>
<feature type="active site" description="Charge relay system" evidence="5">
    <location>
        <position position="177"/>
    </location>
</feature>
<dbReference type="InterPro" id="IPR022398">
    <property type="entry name" value="Peptidase_S8_His-AS"/>
</dbReference>
<comment type="similarity">
    <text evidence="1 5">Belongs to the peptidase S8 family.</text>
</comment>
<evidence type="ECO:0000256" key="4">
    <source>
        <dbReference type="ARBA" id="ARBA00022825"/>
    </source>
</evidence>
<dbReference type="PROSITE" id="PS51257">
    <property type="entry name" value="PROKAR_LIPOPROTEIN"/>
    <property type="match status" value="1"/>
</dbReference>
<feature type="domain" description="Fervidolysin-like N-terminal prodomain" evidence="7">
    <location>
        <begin position="34"/>
        <end position="120"/>
    </location>
</feature>
<dbReference type="EC" id="3.4.-.-" evidence="8"/>
<dbReference type="Gene3D" id="3.40.50.200">
    <property type="entry name" value="Peptidase S8/S53 domain"/>
    <property type="match status" value="1"/>
</dbReference>
<reference evidence="9" key="1">
    <citation type="journal article" date="2019" name="Int. J. Syst. Evol. Microbiol.">
        <title>The Global Catalogue of Microorganisms (GCM) 10K type strain sequencing project: providing services to taxonomists for standard genome sequencing and annotation.</title>
        <authorList>
            <consortium name="The Broad Institute Genomics Platform"/>
            <consortium name="The Broad Institute Genome Sequencing Center for Infectious Disease"/>
            <person name="Wu L."/>
            <person name="Ma J."/>
        </authorList>
    </citation>
    <scope>NUCLEOTIDE SEQUENCE [LARGE SCALE GENOMIC DNA]</scope>
    <source>
        <strain evidence="9">KCTC 52925</strain>
    </source>
</reference>
<organism evidence="8 9">
    <name type="scientific">Christiangramia antarctica</name>
    <dbReference type="NCBI Taxonomy" id="2058158"/>
    <lineage>
        <taxon>Bacteria</taxon>
        <taxon>Pseudomonadati</taxon>
        <taxon>Bacteroidota</taxon>
        <taxon>Flavobacteriia</taxon>
        <taxon>Flavobacteriales</taxon>
        <taxon>Flavobacteriaceae</taxon>
        <taxon>Christiangramia</taxon>
    </lineage>
</organism>
<sequence>MKFNNLLFPVIASGMLLTVSCEKEESFEMDTTSENAVSENQDFNFVPNEVLIKFKAGEGKAQSKALSIIQGAVIENITTQAMESRGMAKGEFLLVSSKLKTLDAIKLLQNLAEVEYAEPNYIYRHDATSNDTFYLDGSLWGMYGDASSPANQYGSQAAEAWAAGKTGSSNVYIGIIDEGYMFDHVDLAANAGTNPGEIAGNGVDDDGNGYIDDVYGWDFDGNDNSIFDGVDDDHGTHVAGTIGASGGNGTGVAGVVWDVKLLSGKFLGRRGGSLANAIKAVDYFTDLKQRHGINIVATSNSWGGGGFSQGLQDAIERANQAGILFIAAAGNDSNNNDASASYPGSYTNDNIISVASITKTGGLSSFSNFGATSVDIGAPGSAIYSTVPTRSKGQVVSAYASYSGTSMATPHVSGAAALYASINPGATAAQIKNAILSSAVPTSSLSGKVLTNGRLDVGGF</sequence>
<protein>
    <submittedName>
        <fullName evidence="8">S8 family peptidase</fullName>
        <ecNumber evidence="8">3.4.-.-</ecNumber>
    </submittedName>
</protein>
<evidence type="ECO:0000256" key="5">
    <source>
        <dbReference type="PROSITE-ProRule" id="PRU01240"/>
    </source>
</evidence>
<comment type="caution">
    <text evidence="8">The sequence shown here is derived from an EMBL/GenBank/DDBJ whole genome shotgun (WGS) entry which is preliminary data.</text>
</comment>
<dbReference type="PANTHER" id="PTHR43806">
    <property type="entry name" value="PEPTIDASE S8"/>
    <property type="match status" value="1"/>
</dbReference>
<evidence type="ECO:0000259" key="6">
    <source>
        <dbReference type="Pfam" id="PF00082"/>
    </source>
</evidence>
<dbReference type="Proteomes" id="UP001597438">
    <property type="component" value="Unassembled WGS sequence"/>
</dbReference>
<dbReference type="GO" id="GO:0016787">
    <property type="term" value="F:hydrolase activity"/>
    <property type="evidence" value="ECO:0007669"/>
    <property type="project" value="UniProtKB-KW"/>
</dbReference>
<feature type="active site" description="Charge relay system" evidence="5">
    <location>
        <position position="234"/>
    </location>
</feature>
<dbReference type="PANTHER" id="PTHR43806:SF11">
    <property type="entry name" value="CEREVISIN-RELATED"/>
    <property type="match status" value="1"/>
</dbReference>
<dbReference type="InterPro" id="IPR000209">
    <property type="entry name" value="Peptidase_S8/S53_dom"/>
</dbReference>
<feature type="active site" description="Charge relay system" evidence="5">
    <location>
        <position position="406"/>
    </location>
</feature>
<evidence type="ECO:0000256" key="3">
    <source>
        <dbReference type="ARBA" id="ARBA00022801"/>
    </source>
</evidence>
<dbReference type="InterPro" id="IPR050131">
    <property type="entry name" value="Peptidase_S8_subtilisin-like"/>
</dbReference>
<dbReference type="EMBL" id="JBHUOJ010000010">
    <property type="protein sequence ID" value="MFD2832940.1"/>
    <property type="molecule type" value="Genomic_DNA"/>
</dbReference>
<feature type="domain" description="Peptidase S8/S53" evidence="6">
    <location>
        <begin position="169"/>
        <end position="439"/>
    </location>
</feature>
<evidence type="ECO:0000256" key="1">
    <source>
        <dbReference type="ARBA" id="ARBA00011073"/>
    </source>
</evidence>
<name>A0ABW5X1K3_9FLAO</name>
<evidence type="ECO:0000256" key="2">
    <source>
        <dbReference type="ARBA" id="ARBA00022670"/>
    </source>
</evidence>
<keyword evidence="9" id="KW-1185">Reference proteome</keyword>
<gene>
    <name evidence="8" type="ORF">ACFSYS_06535</name>
</gene>
<dbReference type="InterPro" id="IPR054399">
    <property type="entry name" value="Fervidolysin-like_N_prodom"/>
</dbReference>
<dbReference type="SUPFAM" id="SSF52743">
    <property type="entry name" value="Subtilisin-like"/>
    <property type="match status" value="1"/>
</dbReference>